<gene>
    <name evidence="1" type="ORF">TM448A02020_0007</name>
</gene>
<organism evidence="1">
    <name type="scientific">viral metagenome</name>
    <dbReference type="NCBI Taxonomy" id="1070528"/>
    <lineage>
        <taxon>unclassified sequences</taxon>
        <taxon>metagenomes</taxon>
        <taxon>organismal metagenomes</taxon>
    </lineage>
</organism>
<proteinExistence type="predicted"/>
<reference evidence="1" key="1">
    <citation type="submission" date="2020-03" db="EMBL/GenBank/DDBJ databases">
        <title>The deep terrestrial virosphere.</title>
        <authorList>
            <person name="Holmfeldt K."/>
            <person name="Nilsson E."/>
            <person name="Simone D."/>
            <person name="Lopez-Fernandez M."/>
            <person name="Wu X."/>
            <person name="de Brujin I."/>
            <person name="Lundin D."/>
            <person name="Andersson A."/>
            <person name="Bertilsson S."/>
            <person name="Dopson M."/>
        </authorList>
    </citation>
    <scope>NUCLEOTIDE SEQUENCE</scope>
    <source>
        <strain evidence="1">TM448A02020</strain>
    </source>
</reference>
<dbReference type="AlphaFoldDB" id="A0A6H1ZUQ8"/>
<sequence>MATYNSTVGDTALAYTDSHKAYVVKESVNIQTEATALATAGYFAAGDIIQVFDIPANTWVVAAGLIPTTAEGTTLTYDLGDGTTADGFVDGLDGNATTAAHAQIAEGYGAGTQLGKVYTSTDTLDLKLVTMGAQVSHAAVVTVWMVCFDLN</sequence>
<dbReference type="EMBL" id="MT144245">
    <property type="protein sequence ID" value="QJA51209.1"/>
    <property type="molecule type" value="Genomic_DNA"/>
</dbReference>
<name>A0A6H1ZUQ8_9ZZZZ</name>
<protein>
    <submittedName>
        <fullName evidence="1">Putative structural protein</fullName>
    </submittedName>
</protein>
<evidence type="ECO:0000313" key="1">
    <source>
        <dbReference type="EMBL" id="QJA51209.1"/>
    </source>
</evidence>
<accession>A0A6H1ZUQ8</accession>